<dbReference type="GO" id="GO:0005886">
    <property type="term" value="C:plasma membrane"/>
    <property type="evidence" value="ECO:0007669"/>
    <property type="project" value="UniProtKB-SubCell"/>
</dbReference>
<comment type="similarity">
    <text evidence="2 4">Belongs to the GerABKA family.</text>
</comment>
<keyword evidence="3 4" id="KW-0472">Membrane</keyword>
<feature type="transmembrane region" description="Helical" evidence="5">
    <location>
        <begin position="387"/>
        <end position="408"/>
    </location>
</feature>
<evidence type="ECO:0000256" key="1">
    <source>
        <dbReference type="ARBA" id="ARBA00004141"/>
    </source>
</evidence>
<evidence type="ECO:0000256" key="4">
    <source>
        <dbReference type="PIRNR" id="PIRNR005690"/>
    </source>
</evidence>
<dbReference type="Pfam" id="PF03323">
    <property type="entry name" value="GerA"/>
    <property type="match status" value="1"/>
</dbReference>
<evidence type="ECO:0000256" key="2">
    <source>
        <dbReference type="ARBA" id="ARBA00005278"/>
    </source>
</evidence>
<evidence type="ECO:0000256" key="5">
    <source>
        <dbReference type="SAM" id="Phobius"/>
    </source>
</evidence>
<reference evidence="7" key="2">
    <citation type="submission" date="2020-08" db="EMBL/GenBank/DDBJ databases">
        <title>The Agave Microbiome: Exploring the role of microbial communities in plant adaptations to desert environments.</title>
        <authorList>
            <person name="Partida-Martinez L.P."/>
        </authorList>
    </citation>
    <scope>NUCLEOTIDE SEQUENCE [LARGE SCALE GENOMIC DNA]</scope>
    <source>
        <strain evidence="7">AT2.8</strain>
    </source>
</reference>
<dbReference type="GO" id="GO:0009847">
    <property type="term" value="P:spore germination"/>
    <property type="evidence" value="ECO:0007669"/>
    <property type="project" value="UniProtKB-UniRule"/>
</dbReference>
<dbReference type="InterPro" id="IPR004995">
    <property type="entry name" value="Spore_Ger"/>
</dbReference>
<evidence type="ECO:0000256" key="3">
    <source>
        <dbReference type="ARBA" id="ARBA00023136"/>
    </source>
</evidence>
<evidence type="ECO:0000313" key="7">
    <source>
        <dbReference type="Proteomes" id="UP000548423"/>
    </source>
</evidence>
<keyword evidence="5" id="KW-1133">Transmembrane helix</keyword>
<dbReference type="PANTHER" id="PTHR22550:SF5">
    <property type="entry name" value="LEUCINE ZIPPER PROTEIN 4"/>
    <property type="match status" value="1"/>
</dbReference>
<gene>
    <name evidence="6" type="ORF">F4694_001427</name>
</gene>
<dbReference type="EMBL" id="JACCBX010000003">
    <property type="protein sequence ID" value="NYE04678.1"/>
    <property type="molecule type" value="Genomic_DNA"/>
</dbReference>
<dbReference type="AlphaFoldDB" id="A0A852TB38"/>
<name>A0A852TB38_9BACI</name>
<evidence type="ECO:0008006" key="8">
    <source>
        <dbReference type="Google" id="ProtNLM"/>
    </source>
</evidence>
<proteinExistence type="inferred from homology"/>
<dbReference type="InterPro" id="IPR050768">
    <property type="entry name" value="UPF0353/GerABKA_families"/>
</dbReference>
<comment type="caution">
    <text evidence="6">The sequence shown here is derived from an EMBL/GenBank/DDBJ whole genome shotgun (WGS) entry which is preliminary data.</text>
</comment>
<comment type="subcellular location">
    <subcellularLocation>
        <location evidence="4">Cell membrane</location>
    </subcellularLocation>
    <subcellularLocation>
        <location evidence="1">Membrane</location>
        <topology evidence="1">Multi-pass membrane protein</topology>
    </subcellularLocation>
</comment>
<sequence length="505" mass="56875">MFKWLSGKKAEETPKAHSLDLEELKEQLKTELNVGTDLVFRTMKRDGEKLIFCLMSSLIDSTRLDDIVIRSILNNKDIEWTCESIAKVLPMISITAVNQLNEVVAGINEGKVYIYAEGQPYGILADVEKTIQRGLEKAETESLVYGPKISFTESLQGNMNILRHNIKDEDFCAEDLTVGKRSKTKAKLIYIKGIADEETIQTFRQRVKDLDLDYVPGTTVLGQYIESDSWSVFPQLMTTELPDRISIALYRGKVAVLLDRSPDCLYGPTSFFSFFESTEDVYMRWNMGLFLRMLRLVATFFSVLLTPAYVAVLTYHYEVIPSPLLLSLGESRARVPFPPVMEALLLEFVIELLREAGARLPTKVGQTMGIVGGIVIGQAAVEAGFTSNILIIIIALSALGSFTTPSYLMGTAIRIIRFPIILMAGLWGGIGIMLCFCYFIIHLLKLETIGGPYLTPVYPIRLKDIGYSFFKLPPQYLSFRPLTNRTDDQERFSKKKAKQKKDVDE</sequence>
<feature type="transmembrane region" description="Helical" evidence="5">
    <location>
        <begin position="420"/>
        <end position="441"/>
    </location>
</feature>
<organism evidence="6 7">
    <name type="scientific">Neobacillus niacini</name>
    <dbReference type="NCBI Taxonomy" id="86668"/>
    <lineage>
        <taxon>Bacteria</taxon>
        <taxon>Bacillati</taxon>
        <taxon>Bacillota</taxon>
        <taxon>Bacilli</taxon>
        <taxon>Bacillales</taxon>
        <taxon>Bacillaceae</taxon>
        <taxon>Neobacillus</taxon>
    </lineage>
</organism>
<dbReference type="PIRSF" id="PIRSF005690">
    <property type="entry name" value="GerBA"/>
    <property type="match status" value="1"/>
</dbReference>
<dbReference type="PANTHER" id="PTHR22550">
    <property type="entry name" value="SPORE GERMINATION PROTEIN"/>
    <property type="match status" value="1"/>
</dbReference>
<protein>
    <recommendedName>
        <fullName evidence="8">Spore germination protein</fullName>
    </recommendedName>
</protein>
<feature type="transmembrane region" description="Helical" evidence="5">
    <location>
        <begin position="293"/>
        <end position="315"/>
    </location>
</feature>
<reference evidence="7" key="1">
    <citation type="submission" date="2020-07" db="EMBL/GenBank/DDBJ databases">
        <authorList>
            <person name="Partida-Martinez L."/>
            <person name="Huntemann M."/>
            <person name="Clum A."/>
            <person name="Wang J."/>
            <person name="Palaniappan K."/>
            <person name="Ritter S."/>
            <person name="Chen I.-M."/>
            <person name="Stamatis D."/>
            <person name="Reddy T."/>
            <person name="O'Malley R."/>
            <person name="Daum C."/>
            <person name="Shapiro N."/>
            <person name="Ivanova N."/>
            <person name="Kyrpides N."/>
            <person name="Woyke T."/>
        </authorList>
    </citation>
    <scope>NUCLEOTIDE SEQUENCE [LARGE SCALE GENOMIC DNA]</scope>
    <source>
        <strain evidence="7">AT2.8</strain>
    </source>
</reference>
<accession>A0A852TB38</accession>
<evidence type="ECO:0000313" key="6">
    <source>
        <dbReference type="EMBL" id="NYE04678.1"/>
    </source>
</evidence>
<dbReference type="Proteomes" id="UP000548423">
    <property type="component" value="Unassembled WGS sequence"/>
</dbReference>
<keyword evidence="5" id="KW-0812">Transmembrane</keyword>